<comment type="subcellular location">
    <subcellularLocation>
        <location evidence="6">Cytoplasm</location>
    </subcellularLocation>
</comment>
<evidence type="ECO:0000256" key="5">
    <source>
        <dbReference type="ARBA" id="ARBA00022691"/>
    </source>
</evidence>
<keyword evidence="2 6" id="KW-0698">rRNA processing</keyword>
<keyword evidence="5 6" id="KW-0949">S-adenosyl-L-methionine</keyword>
<evidence type="ECO:0000313" key="9">
    <source>
        <dbReference type="Proteomes" id="UP000321617"/>
    </source>
</evidence>
<protein>
    <recommendedName>
        <fullName evidence="6">Ribosomal RNA small subunit methyltransferase G</fullName>
        <ecNumber evidence="6">2.1.1.-</ecNumber>
    </recommendedName>
    <alternativeName>
        <fullName evidence="6">16S rRNA 7-methylguanosine methyltransferase</fullName>
        <shortName evidence="6">16S rRNA m7G methyltransferase</shortName>
    </alternativeName>
</protein>
<dbReference type="SUPFAM" id="SSF53335">
    <property type="entry name" value="S-adenosyl-L-methionine-dependent methyltransferases"/>
    <property type="match status" value="1"/>
</dbReference>
<sequence>MTEDANTAGPSGVEGPAVSRDTAAPAEPAAELTGQPEGVRAAAAELFGARLDTAVAYAGLLATDGVVRGLIGPREVPRLWERHLLNCAALTELVPADSDVLDIGSGAGLPGIPLAVARPDLWVTLVEPMERRTAFLTETVERLGLDNVEVLRSRAESVSPKGKADVVTSRAVAALPKLAGWCLPLARRGGLVLAIKGSSAPQEVEDYVAQRRSRRAEQPAVVRCGEKLLDVPTTVIRLRRP</sequence>
<dbReference type="Proteomes" id="UP000321617">
    <property type="component" value="Unassembled WGS sequence"/>
</dbReference>
<evidence type="ECO:0000256" key="3">
    <source>
        <dbReference type="ARBA" id="ARBA00022603"/>
    </source>
</evidence>
<reference evidence="8 9" key="1">
    <citation type="journal article" date="2013" name="Stand. Genomic Sci.">
        <title>Genomic Encyclopedia of Type Strains, Phase I: The one thousand microbial genomes (KMG-I) project.</title>
        <authorList>
            <person name="Kyrpides N.C."/>
            <person name="Woyke T."/>
            <person name="Eisen J.A."/>
            <person name="Garrity G."/>
            <person name="Lilburn T.G."/>
            <person name="Beck B.J."/>
            <person name="Whitman W.B."/>
            <person name="Hugenholtz P."/>
            <person name="Klenk H.P."/>
        </authorList>
    </citation>
    <scope>NUCLEOTIDE SEQUENCE [LARGE SCALE GENOMIC DNA]</scope>
    <source>
        <strain evidence="8 9">DSM 45044</strain>
    </source>
</reference>
<feature type="region of interest" description="Disordered" evidence="7">
    <location>
        <begin position="1"/>
        <end position="35"/>
    </location>
</feature>
<dbReference type="CDD" id="cd02440">
    <property type="entry name" value="AdoMet_MTases"/>
    <property type="match status" value="1"/>
</dbReference>
<comment type="similarity">
    <text evidence="6">Belongs to the methyltransferase superfamily. RNA methyltransferase RsmG family.</text>
</comment>
<comment type="caution">
    <text evidence="8">The sequence shown here is derived from an EMBL/GenBank/DDBJ whole genome shotgun (WGS) entry which is preliminary data.</text>
</comment>
<dbReference type="PANTHER" id="PTHR31760:SF0">
    <property type="entry name" value="S-ADENOSYL-L-METHIONINE-DEPENDENT METHYLTRANSFERASES SUPERFAMILY PROTEIN"/>
    <property type="match status" value="1"/>
</dbReference>
<feature type="binding site" evidence="6">
    <location>
        <position position="170"/>
    </location>
    <ligand>
        <name>S-adenosyl-L-methionine</name>
        <dbReference type="ChEBI" id="CHEBI:59789"/>
    </ligand>
</feature>
<comment type="caution">
    <text evidence="6">Lacks conserved residue(s) required for the propagation of feature annotation.</text>
</comment>
<keyword evidence="9" id="KW-1185">Reference proteome</keyword>
<dbReference type="HAMAP" id="MF_00074">
    <property type="entry name" value="16SrRNA_methyltr_G"/>
    <property type="match status" value="1"/>
</dbReference>
<evidence type="ECO:0000256" key="4">
    <source>
        <dbReference type="ARBA" id="ARBA00022679"/>
    </source>
</evidence>
<dbReference type="NCBIfam" id="TIGR00138">
    <property type="entry name" value="rsmG_gidB"/>
    <property type="match status" value="1"/>
</dbReference>
<keyword evidence="1 6" id="KW-0963">Cytoplasm</keyword>
<accession>A0A562V0S6</accession>
<keyword evidence="4 6" id="KW-0808">Transferase</keyword>
<feature type="binding site" evidence="6">
    <location>
        <begin position="155"/>
        <end position="156"/>
    </location>
    <ligand>
        <name>S-adenosyl-L-methionine</name>
        <dbReference type="ChEBI" id="CHEBI:59789"/>
    </ligand>
</feature>
<organism evidence="8 9">
    <name type="scientific">Stackebrandtia albiflava</name>
    <dbReference type="NCBI Taxonomy" id="406432"/>
    <lineage>
        <taxon>Bacteria</taxon>
        <taxon>Bacillati</taxon>
        <taxon>Actinomycetota</taxon>
        <taxon>Actinomycetes</taxon>
        <taxon>Glycomycetales</taxon>
        <taxon>Glycomycetaceae</taxon>
        <taxon>Stackebrandtia</taxon>
    </lineage>
</organism>
<dbReference type="EC" id="2.1.1.-" evidence="6"/>
<proteinExistence type="inferred from homology"/>
<name>A0A562V0S6_9ACTN</name>
<dbReference type="PANTHER" id="PTHR31760">
    <property type="entry name" value="S-ADENOSYL-L-METHIONINE-DEPENDENT METHYLTRANSFERASES SUPERFAMILY PROTEIN"/>
    <property type="match status" value="1"/>
</dbReference>
<dbReference type="Gene3D" id="3.40.50.150">
    <property type="entry name" value="Vaccinia Virus protein VP39"/>
    <property type="match status" value="1"/>
</dbReference>
<comment type="function">
    <text evidence="6">Specifically methylates the N7 position of a guanine in 16S rRNA.</text>
</comment>
<dbReference type="InterPro" id="IPR003682">
    <property type="entry name" value="rRNA_ssu_MeTfrase_G"/>
</dbReference>
<dbReference type="RefSeq" id="WP_147137707.1">
    <property type="nucleotide sequence ID" value="NZ_BAABIJ010000002.1"/>
</dbReference>
<dbReference type="AlphaFoldDB" id="A0A562V0S6"/>
<feature type="binding site" evidence="6">
    <location>
        <position position="109"/>
    </location>
    <ligand>
        <name>S-adenosyl-L-methionine</name>
        <dbReference type="ChEBI" id="CHEBI:59789"/>
    </ligand>
</feature>
<keyword evidence="3 6" id="KW-0489">Methyltransferase</keyword>
<feature type="binding site" evidence="6">
    <location>
        <position position="104"/>
    </location>
    <ligand>
        <name>S-adenosyl-L-methionine</name>
        <dbReference type="ChEBI" id="CHEBI:59789"/>
    </ligand>
</feature>
<dbReference type="GO" id="GO:0070043">
    <property type="term" value="F:rRNA (guanine-N7-)-methyltransferase activity"/>
    <property type="evidence" value="ECO:0007669"/>
    <property type="project" value="UniProtKB-UniRule"/>
</dbReference>
<dbReference type="GO" id="GO:0005829">
    <property type="term" value="C:cytosol"/>
    <property type="evidence" value="ECO:0007669"/>
    <property type="project" value="TreeGrafter"/>
</dbReference>
<evidence type="ECO:0000256" key="1">
    <source>
        <dbReference type="ARBA" id="ARBA00022490"/>
    </source>
</evidence>
<dbReference type="EMBL" id="VLLL01000006">
    <property type="protein sequence ID" value="TWJ11516.1"/>
    <property type="molecule type" value="Genomic_DNA"/>
</dbReference>
<evidence type="ECO:0000256" key="7">
    <source>
        <dbReference type="SAM" id="MobiDB-lite"/>
    </source>
</evidence>
<dbReference type="Pfam" id="PF02527">
    <property type="entry name" value="GidB"/>
    <property type="match status" value="1"/>
</dbReference>
<dbReference type="OrthoDB" id="9808773at2"/>
<evidence type="ECO:0000313" key="8">
    <source>
        <dbReference type="EMBL" id="TWJ11516.1"/>
    </source>
</evidence>
<evidence type="ECO:0000256" key="6">
    <source>
        <dbReference type="HAMAP-Rule" id="MF_00074"/>
    </source>
</evidence>
<gene>
    <name evidence="6" type="primary">rsmG</name>
    <name evidence="8" type="ORF">LX16_2239</name>
</gene>
<evidence type="ECO:0000256" key="2">
    <source>
        <dbReference type="ARBA" id="ARBA00022552"/>
    </source>
</evidence>
<dbReference type="InterPro" id="IPR029063">
    <property type="entry name" value="SAM-dependent_MTases_sf"/>
</dbReference>